<dbReference type="Pfam" id="PF01547">
    <property type="entry name" value="SBP_bac_1"/>
    <property type="match status" value="1"/>
</dbReference>
<keyword evidence="3 6" id="KW-0472">Membrane</keyword>
<keyword evidence="1" id="KW-1003">Cell membrane</keyword>
<evidence type="ECO:0000313" key="7">
    <source>
        <dbReference type="EMBL" id="MCZ8511667.1"/>
    </source>
</evidence>
<dbReference type="InterPro" id="IPR050490">
    <property type="entry name" value="Bact_solute-bd_prot1"/>
</dbReference>
<dbReference type="PANTHER" id="PTHR43649:SF33">
    <property type="entry name" value="POLYGALACTURONAN_RHAMNOGALACTURONAN-BINDING PROTEIN YTCQ"/>
    <property type="match status" value="1"/>
</dbReference>
<evidence type="ECO:0000313" key="8">
    <source>
        <dbReference type="Proteomes" id="UP001527882"/>
    </source>
</evidence>
<evidence type="ECO:0000256" key="2">
    <source>
        <dbReference type="ARBA" id="ARBA00022729"/>
    </source>
</evidence>
<accession>A0ABT4Q494</accession>
<organism evidence="7 8">
    <name type="scientific">Paenibacillus gyeongsangnamensis</name>
    <dbReference type="NCBI Taxonomy" id="3388067"/>
    <lineage>
        <taxon>Bacteria</taxon>
        <taxon>Bacillati</taxon>
        <taxon>Bacillota</taxon>
        <taxon>Bacilli</taxon>
        <taxon>Bacillales</taxon>
        <taxon>Paenibacillaceae</taxon>
        <taxon>Paenibacillus</taxon>
    </lineage>
</organism>
<sequence length="449" mass="50307">MNEKETKLSRRDFLVKGTQMAGGLMMLSSMGGILAACAKVGTSNGKVTDLVFQTWTSEAKEVIDAQVAQFKKAFPDLNVTVQYFPYDDYWKKLPISIAGGTGPDLFVMTRPNFETFARAKQAADITQEVKNSAKLQQNLAKMNSVFVQTYQYKGQTRGVPFGVDSTGIVFNKTLIQKEGLKLPSEIEKSWSWNDLRDIAIKLTKRSGNDITQYGYLVPVNRLPTFEYLWSNGAELFNQAGDQCTIASKEGIQAMQFLTDLAVKDKVSPTPAFIKDQSVDDLFMTGKIAMMNVGNYTMPKYRAIKDFEWDVAEIPFSPNTNKRFVSSNVLGYIVGPNTKAKAEIIQLLEQLTSKESQQVYAEKGVYIPTYGEAQDPFFSSDKPANLKAFQRCLSYAKPMVFSEWVSYPEVQRVIKDALDQMYSGKVSVEQGWKAAENELNKIIQENKAKG</sequence>
<feature type="transmembrane region" description="Helical" evidence="6">
    <location>
        <begin position="21"/>
        <end position="41"/>
    </location>
</feature>
<name>A0ABT4Q494_9BACL</name>
<dbReference type="RefSeq" id="WP_269880062.1">
    <property type="nucleotide sequence ID" value="NZ_JAQAGZ010000002.1"/>
</dbReference>
<keyword evidence="4" id="KW-0564">Palmitate</keyword>
<evidence type="ECO:0000256" key="1">
    <source>
        <dbReference type="ARBA" id="ARBA00022475"/>
    </source>
</evidence>
<evidence type="ECO:0000256" key="4">
    <source>
        <dbReference type="ARBA" id="ARBA00023139"/>
    </source>
</evidence>
<dbReference type="CDD" id="cd13585">
    <property type="entry name" value="PBP2_TMBP_like"/>
    <property type="match status" value="1"/>
</dbReference>
<keyword evidence="5" id="KW-0449">Lipoprotein</keyword>
<keyword evidence="6" id="KW-0812">Transmembrane</keyword>
<dbReference type="PANTHER" id="PTHR43649">
    <property type="entry name" value="ARABINOSE-BINDING PROTEIN-RELATED"/>
    <property type="match status" value="1"/>
</dbReference>
<dbReference type="Gene3D" id="3.40.190.10">
    <property type="entry name" value="Periplasmic binding protein-like II"/>
    <property type="match status" value="1"/>
</dbReference>
<evidence type="ECO:0000256" key="6">
    <source>
        <dbReference type="SAM" id="Phobius"/>
    </source>
</evidence>
<dbReference type="SUPFAM" id="SSF53850">
    <property type="entry name" value="Periplasmic binding protein-like II"/>
    <property type="match status" value="1"/>
</dbReference>
<gene>
    <name evidence="7" type="ORF">O9H85_04315</name>
</gene>
<keyword evidence="2" id="KW-0732">Signal</keyword>
<dbReference type="PROSITE" id="PS51318">
    <property type="entry name" value="TAT"/>
    <property type="match status" value="1"/>
</dbReference>
<keyword evidence="8" id="KW-1185">Reference proteome</keyword>
<dbReference type="InterPro" id="IPR006059">
    <property type="entry name" value="SBP"/>
</dbReference>
<reference evidence="7 8" key="1">
    <citation type="submission" date="2022-12" db="EMBL/GenBank/DDBJ databases">
        <title>Draft genome sequence of Paenibacillus sp. dW9.</title>
        <authorList>
            <person name="Choi E.-W."/>
            <person name="Kim D.-U."/>
        </authorList>
    </citation>
    <scope>NUCLEOTIDE SEQUENCE [LARGE SCALE GENOMIC DNA]</scope>
    <source>
        <strain evidence="8">dW9</strain>
    </source>
</reference>
<evidence type="ECO:0000256" key="3">
    <source>
        <dbReference type="ARBA" id="ARBA00023136"/>
    </source>
</evidence>
<dbReference type="Proteomes" id="UP001527882">
    <property type="component" value="Unassembled WGS sequence"/>
</dbReference>
<dbReference type="EMBL" id="JAQAGZ010000002">
    <property type="protein sequence ID" value="MCZ8511667.1"/>
    <property type="molecule type" value="Genomic_DNA"/>
</dbReference>
<keyword evidence="6" id="KW-1133">Transmembrane helix</keyword>
<dbReference type="InterPro" id="IPR006311">
    <property type="entry name" value="TAT_signal"/>
</dbReference>
<protein>
    <submittedName>
        <fullName evidence="7">Sugar ABC transporter substrate-binding protein</fullName>
    </submittedName>
</protein>
<proteinExistence type="predicted"/>
<comment type="caution">
    <text evidence="7">The sequence shown here is derived from an EMBL/GenBank/DDBJ whole genome shotgun (WGS) entry which is preliminary data.</text>
</comment>
<evidence type="ECO:0000256" key="5">
    <source>
        <dbReference type="ARBA" id="ARBA00023288"/>
    </source>
</evidence>